<dbReference type="Proteomes" id="UP000663852">
    <property type="component" value="Unassembled WGS sequence"/>
</dbReference>
<dbReference type="OrthoDB" id="676979at2759"/>
<feature type="compositionally biased region" description="Polar residues" evidence="3">
    <location>
        <begin position="201"/>
        <end position="220"/>
    </location>
</feature>
<protein>
    <recommendedName>
        <fullName evidence="4">Disease resistance R13L4/SHOC-2-like LRR domain-containing protein</fullName>
    </recommendedName>
</protein>
<dbReference type="PANTHER" id="PTHR48051">
    <property type="match status" value="1"/>
</dbReference>
<dbReference type="InterPro" id="IPR032675">
    <property type="entry name" value="LRR_dom_sf"/>
</dbReference>
<keyword evidence="1" id="KW-0433">Leucine-rich repeat</keyword>
<dbReference type="InterPro" id="IPR003591">
    <property type="entry name" value="Leu-rich_rpt_typical-subtyp"/>
</dbReference>
<feature type="domain" description="Disease resistance R13L4/SHOC-2-like LRR" evidence="4">
    <location>
        <begin position="716"/>
        <end position="820"/>
    </location>
</feature>
<evidence type="ECO:0000256" key="3">
    <source>
        <dbReference type="SAM" id="MobiDB-lite"/>
    </source>
</evidence>
<feature type="compositionally biased region" description="Low complexity" evidence="3">
    <location>
        <begin position="357"/>
        <end position="367"/>
    </location>
</feature>
<feature type="compositionally biased region" description="Low complexity" evidence="3">
    <location>
        <begin position="549"/>
        <end position="562"/>
    </location>
</feature>
<dbReference type="InterPro" id="IPR055414">
    <property type="entry name" value="LRR_R13L4/SHOC2-like"/>
</dbReference>
<reference evidence="5" key="1">
    <citation type="submission" date="2021-02" db="EMBL/GenBank/DDBJ databases">
        <authorList>
            <person name="Nowell W R."/>
        </authorList>
    </citation>
    <scope>NUCLEOTIDE SEQUENCE</scope>
</reference>
<feature type="region of interest" description="Disordered" evidence="3">
    <location>
        <begin position="347"/>
        <end position="367"/>
    </location>
</feature>
<accession>A0A815FXB2</accession>
<keyword evidence="2" id="KW-0677">Repeat</keyword>
<dbReference type="EMBL" id="CAJNOJ010000244">
    <property type="protein sequence ID" value="CAF1331146.1"/>
    <property type="molecule type" value="Genomic_DNA"/>
</dbReference>
<sequence>MMNNIRLHLSRMNTIDRAHLAQLRPEKFDEAAVKEQILLIQQTCDDVDPEIISIVFHECNHNMQQTIARLQARDYEDGGWQKAKPSNKKKNQATAQYHPNDQIINGNSLDDSERSLSQRTSPTSSLRDGHRRNDRYQYSSSGRPNTGRRGNDFNRHHYNSSNSRYPPRQHGANRTNPGVKTNTARESKPGETNPPTEAILPTSNVEKYDSTDNISQSSNLDHSEKKSSTQRTSSSSIHQKPVSMHRTIHCSTEPIDIQFGDIQWKDSLPITVTPTDDDTLISTALPTYHQNTEDHEYNNQQMQDDVLTANEHDIQFLETTNQFSSSLSINDNTLGHNLSLASNDGTSHLSDHLTDAPSAIPSQISSQPQVPIQIPITRLPPISTTTPLTLPNNIQQNPTNVTPSAFAPFNNLSNYPSGSRDYPQANQWNSQSPNYKQNPKASMYPTGTYSQQSYQLPPQQQQIYLGQFPYHALSPSLVRLYTPLDSWPTANYSAPLDTYPYPPTNYSPTYSNQQQPYHPQLNRYDSSSYDKEFFASYGQTRSLNNDTLQQQHQQQSSTNAQSMKDAPTSSKLSPTAAVFSQGASLTASPSTTTVYLNPMAFPIPNYVGDMTFQDRPQSHSSADTRDNRNGATYGPTTNRNNYHYYGQQQQRKPVHHIDSLPYTITSMFTSNLNWDRIPTKIKRAIETSLEHLNEHKFVLNDTNIEFIDDYCWDLIVCHLKQLLHMNLAHNKLKTLSSHISNLVYLQTLNLTNNHLQELPSSIVLLSNLRILKLGHNQLSSLPRSFSSLASLEILDLTGNDLTENSLTKDFFQLGNLRALYLGDNLFETFPSDHIDKLGNLQILVLRHNRLRHIPKELTHLSQLQELHIQQNQINVLPPAFGQLDLGNAKHIYRFESNPFIPELALQMGNLTRLASFLKSDAYKEIHQNYYLNFDEQDTKELLRKSSKKNKNVFSKIK</sequence>
<feature type="compositionally biased region" description="Polar residues" evidence="3">
    <location>
        <begin position="92"/>
        <end position="110"/>
    </location>
</feature>
<gene>
    <name evidence="5" type="ORF">EDS130_LOCUS32195</name>
</gene>
<dbReference type="PANTHER" id="PTHR48051:SF1">
    <property type="entry name" value="RAS SUPPRESSOR PROTEIN 1"/>
    <property type="match status" value="1"/>
</dbReference>
<dbReference type="SMART" id="SM00369">
    <property type="entry name" value="LRR_TYP"/>
    <property type="match status" value="7"/>
</dbReference>
<evidence type="ECO:0000259" key="4">
    <source>
        <dbReference type="Pfam" id="PF23598"/>
    </source>
</evidence>
<feature type="region of interest" description="Disordered" evidence="3">
    <location>
        <begin position="611"/>
        <end position="642"/>
    </location>
</feature>
<name>A0A815FXB2_ADIRI</name>
<dbReference type="Gene3D" id="3.80.10.10">
    <property type="entry name" value="Ribonuclease Inhibitor"/>
    <property type="match status" value="2"/>
</dbReference>
<dbReference type="SMART" id="SM00364">
    <property type="entry name" value="LRR_BAC"/>
    <property type="match status" value="5"/>
</dbReference>
<feature type="region of interest" description="Disordered" evidence="3">
    <location>
        <begin position="546"/>
        <end position="575"/>
    </location>
</feature>
<dbReference type="GO" id="GO:0005737">
    <property type="term" value="C:cytoplasm"/>
    <property type="evidence" value="ECO:0007669"/>
    <property type="project" value="TreeGrafter"/>
</dbReference>
<evidence type="ECO:0000256" key="2">
    <source>
        <dbReference type="ARBA" id="ARBA00022737"/>
    </source>
</evidence>
<feature type="region of interest" description="Disordered" evidence="3">
    <location>
        <begin position="409"/>
        <end position="452"/>
    </location>
</feature>
<dbReference type="InterPro" id="IPR001611">
    <property type="entry name" value="Leu-rich_rpt"/>
</dbReference>
<dbReference type="AlphaFoldDB" id="A0A815FXB2"/>
<feature type="compositionally biased region" description="Polar residues" evidence="3">
    <location>
        <begin position="172"/>
        <end position="182"/>
    </location>
</feature>
<evidence type="ECO:0000313" key="5">
    <source>
        <dbReference type="EMBL" id="CAF1331146.1"/>
    </source>
</evidence>
<dbReference type="SUPFAM" id="SSF52058">
    <property type="entry name" value="L domain-like"/>
    <property type="match status" value="1"/>
</dbReference>
<dbReference type="PROSITE" id="PS51450">
    <property type="entry name" value="LRR"/>
    <property type="match status" value="3"/>
</dbReference>
<evidence type="ECO:0000256" key="1">
    <source>
        <dbReference type="ARBA" id="ARBA00022614"/>
    </source>
</evidence>
<dbReference type="InterPro" id="IPR050216">
    <property type="entry name" value="LRR_domain-containing"/>
</dbReference>
<evidence type="ECO:0000313" key="6">
    <source>
        <dbReference type="Proteomes" id="UP000663852"/>
    </source>
</evidence>
<dbReference type="Pfam" id="PF23598">
    <property type="entry name" value="LRR_14"/>
    <property type="match status" value="1"/>
</dbReference>
<organism evidence="5 6">
    <name type="scientific">Adineta ricciae</name>
    <name type="common">Rotifer</name>
    <dbReference type="NCBI Taxonomy" id="249248"/>
    <lineage>
        <taxon>Eukaryota</taxon>
        <taxon>Metazoa</taxon>
        <taxon>Spiralia</taxon>
        <taxon>Gnathifera</taxon>
        <taxon>Rotifera</taxon>
        <taxon>Eurotatoria</taxon>
        <taxon>Bdelloidea</taxon>
        <taxon>Adinetida</taxon>
        <taxon>Adinetidae</taxon>
        <taxon>Adineta</taxon>
    </lineage>
</organism>
<feature type="compositionally biased region" description="Polar residues" evidence="3">
    <location>
        <begin position="424"/>
        <end position="449"/>
    </location>
</feature>
<feature type="region of interest" description="Disordered" evidence="3">
    <location>
        <begin position="503"/>
        <end position="525"/>
    </location>
</feature>
<feature type="compositionally biased region" description="Polar residues" evidence="3">
    <location>
        <begin position="117"/>
        <end position="126"/>
    </location>
</feature>
<feature type="region of interest" description="Disordered" evidence="3">
    <location>
        <begin position="78"/>
        <end position="245"/>
    </location>
</feature>
<proteinExistence type="predicted"/>
<feature type="compositionally biased region" description="Polar residues" evidence="3">
    <location>
        <begin position="513"/>
        <end position="525"/>
    </location>
</feature>
<comment type="caution">
    <text evidence="5">The sequence shown here is derived from an EMBL/GenBank/DDBJ whole genome shotgun (WGS) entry which is preliminary data.</text>
</comment>